<dbReference type="PROSITE" id="PS51175">
    <property type="entry name" value="CBM6"/>
    <property type="match status" value="1"/>
</dbReference>
<dbReference type="InterPro" id="IPR005084">
    <property type="entry name" value="CBM6"/>
</dbReference>
<feature type="chain" id="PRO_5009296591" evidence="3">
    <location>
        <begin position="37"/>
        <end position="1151"/>
    </location>
</feature>
<organism evidence="5 6">
    <name type="scientific">Actinacidiphila yanglinensis</name>
    <dbReference type="NCBI Taxonomy" id="310779"/>
    <lineage>
        <taxon>Bacteria</taxon>
        <taxon>Bacillati</taxon>
        <taxon>Actinomycetota</taxon>
        <taxon>Actinomycetes</taxon>
        <taxon>Kitasatosporales</taxon>
        <taxon>Streptomycetaceae</taxon>
        <taxon>Actinacidiphila</taxon>
    </lineage>
</organism>
<evidence type="ECO:0000256" key="3">
    <source>
        <dbReference type="SAM" id="SignalP"/>
    </source>
</evidence>
<accession>A0A1H6E6A1</accession>
<dbReference type="EMBL" id="FNVU01000027">
    <property type="protein sequence ID" value="SEG93240.1"/>
    <property type="molecule type" value="Genomic_DNA"/>
</dbReference>
<protein>
    <submittedName>
        <fullName evidence="5">Trehalose and maltose hydrolase (Possible phosphorylase)</fullName>
    </submittedName>
</protein>
<dbReference type="InterPro" id="IPR008979">
    <property type="entry name" value="Galactose-bd-like_sf"/>
</dbReference>
<feature type="compositionally biased region" description="Polar residues" evidence="2">
    <location>
        <begin position="918"/>
        <end position="936"/>
    </location>
</feature>
<dbReference type="GO" id="GO:0005993">
    <property type="term" value="P:trehalose catabolic process"/>
    <property type="evidence" value="ECO:0007669"/>
    <property type="project" value="TreeGrafter"/>
</dbReference>
<dbReference type="InterPro" id="IPR012341">
    <property type="entry name" value="6hp_glycosidase-like_sf"/>
</dbReference>
<proteinExistence type="predicted"/>
<keyword evidence="6" id="KW-1185">Reference proteome</keyword>
<dbReference type="Gene3D" id="2.70.98.40">
    <property type="entry name" value="Glycoside hydrolase, family 65, N-terminal domain"/>
    <property type="match status" value="1"/>
</dbReference>
<feature type="region of interest" description="Disordered" evidence="2">
    <location>
        <begin position="918"/>
        <end position="939"/>
    </location>
</feature>
<evidence type="ECO:0000256" key="1">
    <source>
        <dbReference type="ARBA" id="ARBA00023295"/>
    </source>
</evidence>
<keyword evidence="3" id="KW-0732">Signal</keyword>
<evidence type="ECO:0000313" key="6">
    <source>
        <dbReference type="Proteomes" id="UP000236754"/>
    </source>
</evidence>
<keyword evidence="1" id="KW-0326">Glycosidase</keyword>
<dbReference type="Gene3D" id="2.60.120.260">
    <property type="entry name" value="Galactose-binding domain-like"/>
    <property type="match status" value="2"/>
</dbReference>
<dbReference type="InterPro" id="IPR008928">
    <property type="entry name" value="6-hairpin_glycosidase_sf"/>
</dbReference>
<dbReference type="Pfam" id="PF03633">
    <property type="entry name" value="Glyco_hydro_65C"/>
    <property type="match status" value="1"/>
</dbReference>
<keyword evidence="5" id="KW-0378">Hydrolase</keyword>
<dbReference type="SUPFAM" id="SSF74650">
    <property type="entry name" value="Galactose mutarotase-like"/>
    <property type="match status" value="1"/>
</dbReference>
<dbReference type="InterPro" id="IPR011013">
    <property type="entry name" value="Gal_mutarotase_sf_dom"/>
</dbReference>
<feature type="signal peptide" evidence="3">
    <location>
        <begin position="1"/>
        <end position="36"/>
    </location>
</feature>
<dbReference type="InterPro" id="IPR013783">
    <property type="entry name" value="Ig-like_fold"/>
</dbReference>
<dbReference type="Proteomes" id="UP000236754">
    <property type="component" value="Unassembled WGS sequence"/>
</dbReference>
<dbReference type="Pfam" id="PF03636">
    <property type="entry name" value="Glyco_hydro_65N"/>
    <property type="match status" value="1"/>
</dbReference>
<evidence type="ECO:0000313" key="5">
    <source>
        <dbReference type="EMBL" id="SEG93240.1"/>
    </source>
</evidence>
<dbReference type="Pfam" id="PF03422">
    <property type="entry name" value="CBM_6"/>
    <property type="match status" value="1"/>
</dbReference>
<dbReference type="InterPro" id="IPR037018">
    <property type="entry name" value="GH65_N"/>
</dbReference>
<dbReference type="SUPFAM" id="SSF49785">
    <property type="entry name" value="Galactose-binding domain-like"/>
    <property type="match status" value="2"/>
</dbReference>
<dbReference type="Gene3D" id="2.60.420.10">
    <property type="entry name" value="Maltose phosphorylase, domain 3"/>
    <property type="match status" value="1"/>
</dbReference>
<dbReference type="GO" id="GO:0004555">
    <property type="term" value="F:alpha,alpha-trehalase activity"/>
    <property type="evidence" value="ECO:0007669"/>
    <property type="project" value="TreeGrafter"/>
</dbReference>
<feature type="domain" description="CBM6" evidence="4">
    <location>
        <begin position="1020"/>
        <end position="1151"/>
    </location>
</feature>
<dbReference type="Pfam" id="PF10633">
    <property type="entry name" value="NPCBM_assoc"/>
    <property type="match status" value="1"/>
</dbReference>
<reference evidence="5 6" key="1">
    <citation type="submission" date="2016-10" db="EMBL/GenBank/DDBJ databases">
        <authorList>
            <person name="de Groot N.N."/>
        </authorList>
    </citation>
    <scope>NUCLEOTIDE SEQUENCE [LARGE SCALE GENOMIC DNA]</scope>
    <source>
        <strain evidence="5 6">CGMCC 4.2023</strain>
    </source>
</reference>
<dbReference type="PANTHER" id="PTHR11051">
    <property type="entry name" value="GLYCOSYL HYDROLASE-RELATED"/>
    <property type="match status" value="1"/>
</dbReference>
<dbReference type="InterPro" id="IPR018905">
    <property type="entry name" value="A-galactase_NEW3"/>
</dbReference>
<evidence type="ECO:0000259" key="4">
    <source>
        <dbReference type="PROSITE" id="PS51175"/>
    </source>
</evidence>
<dbReference type="AlphaFoldDB" id="A0A1H6E6A1"/>
<dbReference type="InterPro" id="IPR005194">
    <property type="entry name" value="Glyco_hydro_65_C"/>
</dbReference>
<dbReference type="PANTHER" id="PTHR11051:SF8">
    <property type="entry name" value="PROTEIN-GLUCOSYLGALACTOSYLHYDROXYLYSINE GLUCOSIDASE"/>
    <property type="match status" value="1"/>
</dbReference>
<sequence length="1151" mass="118755">MRMGVHTTTRRAGLTAAVVTASLLAATLAVTPAARAATAGSPGGSDPWVLTNTAYTPTDHTQEPFVGNGYLAQRIPAIGAGFQGDGTLGTGNWPLSRPRSTTALVAGVYETDGASDYISTLPTWSDLSFTLDGHVLDAAVPAEEISTYRQTQDMRAGTVTTSFVWTPAPGESATVTYEVLANRDRMHLGQVRASIEPSRTGSLVVGSLLDGAGAQRITPTARTVDTSTDTATVQLATPGRGTTVAETARLVAGRGVKVARRTAVEPDDDKATAGEQWTVPVERASTYTFTKYVGISTSGDAGSPPAVARETVDQAAARGWDALVAAHTAQWAALWRRRVTVGGQPAAQTAVNSAFYLLYSSMRAGVDASIPPAGLSSDDYGGEIFWDADTWMFPSLLALHPELAKSIVMFRHATIGAAEANARGAGYQGGSWAWDNGPSGTCGGLAPCSGYEDHVQSDIALAQWQYYQATGDTGWLRSYGYPVIRDVAEFWASRVTKDADGTYHVNGVTGPDEYTAGVNDESATNAGAVIALRDAVAAAKAAGAAPDPAWETVAAHLYVATDPDGSHPEYAGYQDQPVKQADTVLMTYPFGYVTDDGVAAADLDRYMPVTDTGGPAMTASVESVIAAQVGQPGCLDYTLFQDSYLPFLRGAYDQFNETQYLTPSGGQTNPAFDFATGAGGFLQTFVYGFAGLRWNADALALAPTLPPQLAGGITLDGLQYQGRTVDVAIGAKATTVTLRAGRALTLSTPAGTRTLAPGHRATLATARPDLAPTDDLARCRSASASSSQAVDLPAAAVDGNTATTWTATGTGASYTVSLLADRADGPGRSAPRTAHAEVVWGSGRPAAYTLQAQTASGRWQQVSAGPVPATGNLEASWTPVAARALKLTFTGGDPASVAELHVPDAAAADVTTSLGTPQFMTPGSSSEVTLTATSSGGADATQVDTRLSLPGGWTATPESVATSIAKGTTATDTWTVTAPAGQAPAQVPITATTTWQGRNARDSTVATAAVYAGPTVDPGAVDDAENAILGGGAETDNGHAGYTGSGFVDSLYPGATITVGVRVPTAGRYPVTIRYANWTGGRSAPYETVTRTISLVTAGSTQQLSLPVTGSWDTWSTVTADVTLPAGDDLVQLAVGPDDSGSINLDNLRIG</sequence>
<dbReference type="SUPFAM" id="SSF48208">
    <property type="entry name" value="Six-hairpin glycosidases"/>
    <property type="match status" value="1"/>
</dbReference>
<dbReference type="InterPro" id="IPR006311">
    <property type="entry name" value="TAT_signal"/>
</dbReference>
<dbReference type="InterPro" id="IPR005195">
    <property type="entry name" value="Glyco_hydro_65_M"/>
</dbReference>
<dbReference type="Pfam" id="PF03632">
    <property type="entry name" value="Glyco_hydro_65m"/>
    <property type="match status" value="1"/>
</dbReference>
<dbReference type="GO" id="GO:0030246">
    <property type="term" value="F:carbohydrate binding"/>
    <property type="evidence" value="ECO:0007669"/>
    <property type="project" value="InterPro"/>
</dbReference>
<dbReference type="CDD" id="cd04083">
    <property type="entry name" value="CBM35_Lmo2446-like"/>
    <property type="match status" value="1"/>
</dbReference>
<name>A0A1H6E6A1_9ACTN</name>
<dbReference type="GO" id="GO:0016757">
    <property type="term" value="F:glycosyltransferase activity"/>
    <property type="evidence" value="ECO:0007669"/>
    <property type="project" value="UniProtKB-ARBA"/>
</dbReference>
<dbReference type="PROSITE" id="PS51318">
    <property type="entry name" value="TAT"/>
    <property type="match status" value="1"/>
</dbReference>
<dbReference type="Gene3D" id="2.60.40.10">
    <property type="entry name" value="Immunoglobulins"/>
    <property type="match status" value="1"/>
</dbReference>
<evidence type="ECO:0000256" key="2">
    <source>
        <dbReference type="SAM" id="MobiDB-lite"/>
    </source>
</evidence>
<dbReference type="InterPro" id="IPR005196">
    <property type="entry name" value="Glyco_hydro_65_N"/>
</dbReference>
<dbReference type="Gene3D" id="1.50.10.10">
    <property type="match status" value="1"/>
</dbReference>
<gene>
    <name evidence="5" type="ORF">SAMN05216223_12765</name>
</gene>